<evidence type="ECO:0000256" key="2">
    <source>
        <dbReference type="ARBA" id="ARBA00038157"/>
    </source>
</evidence>
<name>A0A5N6V0Z4_ASPTM</name>
<dbReference type="EMBL" id="ML738607">
    <property type="protein sequence ID" value="KAE8164547.1"/>
    <property type="molecule type" value="Genomic_DNA"/>
</dbReference>
<gene>
    <name evidence="4" type="ORF">BDV40DRAFT_298347</name>
</gene>
<dbReference type="PROSITE" id="PS00062">
    <property type="entry name" value="ALDOKETO_REDUCTASE_2"/>
    <property type="match status" value="1"/>
</dbReference>
<dbReference type="GO" id="GO:0016491">
    <property type="term" value="F:oxidoreductase activity"/>
    <property type="evidence" value="ECO:0007669"/>
    <property type="project" value="UniProtKB-KW"/>
</dbReference>
<dbReference type="InterPro" id="IPR050523">
    <property type="entry name" value="AKR_Detox_Biosynth"/>
</dbReference>
<feature type="domain" description="NADP-dependent oxidoreductase" evidence="3">
    <location>
        <begin position="4"/>
        <end position="306"/>
    </location>
</feature>
<dbReference type="OrthoDB" id="48988at2759"/>
<evidence type="ECO:0000313" key="5">
    <source>
        <dbReference type="Proteomes" id="UP000326950"/>
    </source>
</evidence>
<reference evidence="4 5" key="1">
    <citation type="submission" date="2019-04" db="EMBL/GenBank/DDBJ databases">
        <title>Friends and foes A comparative genomics study of 23 Aspergillus species from section Flavi.</title>
        <authorList>
            <consortium name="DOE Joint Genome Institute"/>
            <person name="Kjaerbolling I."/>
            <person name="Vesth T."/>
            <person name="Frisvad J.C."/>
            <person name="Nybo J.L."/>
            <person name="Theobald S."/>
            <person name="Kildgaard S."/>
            <person name="Isbrandt T."/>
            <person name="Kuo A."/>
            <person name="Sato A."/>
            <person name="Lyhne E.K."/>
            <person name="Kogle M.E."/>
            <person name="Wiebenga A."/>
            <person name="Kun R.S."/>
            <person name="Lubbers R.J."/>
            <person name="Makela M.R."/>
            <person name="Barry K."/>
            <person name="Chovatia M."/>
            <person name="Clum A."/>
            <person name="Daum C."/>
            <person name="Haridas S."/>
            <person name="He G."/>
            <person name="LaButti K."/>
            <person name="Lipzen A."/>
            <person name="Mondo S."/>
            <person name="Riley R."/>
            <person name="Salamov A."/>
            <person name="Simmons B.A."/>
            <person name="Magnuson J.K."/>
            <person name="Henrissat B."/>
            <person name="Mortensen U.H."/>
            <person name="Larsen T.O."/>
            <person name="Devries R.P."/>
            <person name="Grigoriev I.V."/>
            <person name="Machida M."/>
            <person name="Baker S.E."/>
            <person name="Andersen M.R."/>
        </authorList>
    </citation>
    <scope>NUCLEOTIDE SEQUENCE [LARGE SCALE GENOMIC DNA]</scope>
    <source>
        <strain evidence="4 5">CBS 117626</strain>
    </source>
</reference>
<proteinExistence type="inferred from homology"/>
<dbReference type="InterPro" id="IPR023210">
    <property type="entry name" value="NADP_OxRdtase_dom"/>
</dbReference>
<dbReference type="PANTHER" id="PTHR43364">
    <property type="entry name" value="NADH-SPECIFIC METHYLGLYOXAL REDUCTASE-RELATED"/>
    <property type="match status" value="1"/>
</dbReference>
<keyword evidence="1" id="KW-0560">Oxidoreductase</keyword>
<dbReference type="InterPro" id="IPR036812">
    <property type="entry name" value="NAD(P)_OxRdtase_dom_sf"/>
</dbReference>
<evidence type="ECO:0000259" key="3">
    <source>
        <dbReference type="Pfam" id="PF00248"/>
    </source>
</evidence>
<protein>
    <submittedName>
        <fullName evidence="4">NADP-dependent oxidoreductase domain-containing protein</fullName>
    </submittedName>
</protein>
<dbReference type="Proteomes" id="UP000326950">
    <property type="component" value="Unassembled WGS sequence"/>
</dbReference>
<dbReference type="SUPFAM" id="SSF51430">
    <property type="entry name" value="NAD(P)-linked oxidoreductase"/>
    <property type="match status" value="1"/>
</dbReference>
<dbReference type="Pfam" id="PF00248">
    <property type="entry name" value="Aldo_ket_red"/>
    <property type="match status" value="1"/>
</dbReference>
<evidence type="ECO:0000256" key="1">
    <source>
        <dbReference type="ARBA" id="ARBA00023002"/>
    </source>
</evidence>
<dbReference type="PANTHER" id="PTHR43364:SF4">
    <property type="entry name" value="NAD(P)-LINKED OXIDOREDUCTASE SUPERFAMILY PROTEIN"/>
    <property type="match status" value="1"/>
</dbReference>
<dbReference type="InterPro" id="IPR018170">
    <property type="entry name" value="Aldo/ket_reductase_CS"/>
</dbReference>
<dbReference type="AlphaFoldDB" id="A0A5N6V0Z4"/>
<comment type="similarity">
    <text evidence="2">Belongs to the aldo/keto reductase family. Aldo/keto reductase 2 subfamily.</text>
</comment>
<sequence length="317" mass="35607">MPPKLIFGAASFGMNFTTPTQVQDVLNFLKENRIIQLDTAGRYPPNCPGRSEELLGEVHATSQGFTIDTKVLAQSKGNRGGMRRDAVETSLRTSLRRMGVEQVNTLHIHMPDLETPLKEQAEALNYLYQQGKFKRLGVSNFQPELLQEFLDICEANGYVKPTVYQGDYSAVTRGMEKKLLPILRQHGIVYNAFRTLASGFLSGKLTHGSAEGTRFDAGSPIGKLMQSLYNQESLHNALRRLEVTTRSLHITTIDAALRWAYYHSRLREEDGIILGASSIDQIRSNVESINRGPLPEECVKAFEDIWRELEPVRGEIL</sequence>
<evidence type="ECO:0000313" key="4">
    <source>
        <dbReference type="EMBL" id="KAE8164547.1"/>
    </source>
</evidence>
<dbReference type="CDD" id="cd19075">
    <property type="entry name" value="AKR_AKR7A1-5"/>
    <property type="match status" value="1"/>
</dbReference>
<organism evidence="4 5">
    <name type="scientific">Aspergillus tamarii</name>
    <dbReference type="NCBI Taxonomy" id="41984"/>
    <lineage>
        <taxon>Eukaryota</taxon>
        <taxon>Fungi</taxon>
        <taxon>Dikarya</taxon>
        <taxon>Ascomycota</taxon>
        <taxon>Pezizomycotina</taxon>
        <taxon>Eurotiomycetes</taxon>
        <taxon>Eurotiomycetidae</taxon>
        <taxon>Eurotiales</taxon>
        <taxon>Aspergillaceae</taxon>
        <taxon>Aspergillus</taxon>
        <taxon>Aspergillus subgen. Circumdati</taxon>
    </lineage>
</organism>
<accession>A0A5N6V0Z4</accession>
<keyword evidence="5" id="KW-1185">Reference proteome</keyword>
<dbReference type="Gene3D" id="3.20.20.100">
    <property type="entry name" value="NADP-dependent oxidoreductase domain"/>
    <property type="match status" value="1"/>
</dbReference>